<feature type="domain" description="Transposase Tc1-like" evidence="1">
    <location>
        <begin position="73"/>
        <end position="141"/>
    </location>
</feature>
<dbReference type="PANTHER" id="PTHR23022">
    <property type="entry name" value="TRANSPOSABLE ELEMENT-RELATED"/>
    <property type="match status" value="1"/>
</dbReference>
<reference evidence="2" key="1">
    <citation type="submission" date="2021-02" db="EMBL/GenBank/DDBJ databases">
        <authorList>
            <person name="Nowell W R."/>
        </authorList>
    </citation>
    <scope>NUCLEOTIDE SEQUENCE</scope>
</reference>
<dbReference type="GO" id="GO:0003677">
    <property type="term" value="F:DNA binding"/>
    <property type="evidence" value="ECO:0007669"/>
    <property type="project" value="InterPro"/>
</dbReference>
<evidence type="ECO:0000259" key="1">
    <source>
        <dbReference type="Pfam" id="PF01498"/>
    </source>
</evidence>
<sequence>MALNRREYSNDLRSVVIPHFLNGNSYTEISKKTFVKRLTVQSMIKKYKNTKCIGHIIGRGLKRKTTGAVDHIIQRKLKVDRRKSALSVKIELEQELDMVIHEDTVRNRVNEIGFYGRTARKRLYVNRGSRFRRIKYARRMLKQPFGYWNNVLWSDESQFNLFGSDGKVMVWRSPKEEFDLKRTVATVKHGGSILKVWGCFSRAGVGNLFFLDRIMNRLYYKEILEKNLLASSNKLRLGKKLIFQHDNDSKHTAGIVKDWLKEKGIETLEWVPYSPDLNPMEHM</sequence>
<dbReference type="InterPro" id="IPR036397">
    <property type="entry name" value="RNaseH_sf"/>
</dbReference>
<dbReference type="GO" id="GO:0015074">
    <property type="term" value="P:DNA integration"/>
    <property type="evidence" value="ECO:0007669"/>
    <property type="project" value="InterPro"/>
</dbReference>
<protein>
    <recommendedName>
        <fullName evidence="1">Transposase Tc1-like domain-containing protein</fullName>
    </recommendedName>
</protein>
<dbReference type="GO" id="GO:0006313">
    <property type="term" value="P:DNA transposition"/>
    <property type="evidence" value="ECO:0007669"/>
    <property type="project" value="InterPro"/>
</dbReference>
<dbReference type="SUPFAM" id="SSF46689">
    <property type="entry name" value="Homeodomain-like"/>
    <property type="match status" value="1"/>
</dbReference>
<dbReference type="InterPro" id="IPR036388">
    <property type="entry name" value="WH-like_DNA-bd_sf"/>
</dbReference>
<dbReference type="Gene3D" id="3.30.420.10">
    <property type="entry name" value="Ribonuclease H-like superfamily/Ribonuclease H"/>
    <property type="match status" value="1"/>
</dbReference>
<dbReference type="PANTHER" id="PTHR23022:SF135">
    <property type="entry name" value="SI:DKEY-77F5.3"/>
    <property type="match status" value="1"/>
</dbReference>
<dbReference type="InterPro" id="IPR052338">
    <property type="entry name" value="Transposase_5"/>
</dbReference>
<dbReference type="EMBL" id="CAJOBA010077695">
    <property type="protein sequence ID" value="CAF4425951.1"/>
    <property type="molecule type" value="Genomic_DNA"/>
</dbReference>
<dbReference type="Pfam" id="PF01498">
    <property type="entry name" value="HTH_Tnp_Tc3_2"/>
    <property type="match status" value="1"/>
</dbReference>
<dbReference type="AlphaFoldDB" id="A0A8S2VZ94"/>
<comment type="caution">
    <text evidence="2">The sequence shown here is derived from an EMBL/GenBank/DDBJ whole genome shotgun (WGS) entry which is preliminary data.</text>
</comment>
<dbReference type="Gene3D" id="1.10.10.10">
    <property type="entry name" value="Winged helix-like DNA-binding domain superfamily/Winged helix DNA-binding domain"/>
    <property type="match status" value="1"/>
</dbReference>
<organism evidence="2 3">
    <name type="scientific">Didymodactylos carnosus</name>
    <dbReference type="NCBI Taxonomy" id="1234261"/>
    <lineage>
        <taxon>Eukaryota</taxon>
        <taxon>Metazoa</taxon>
        <taxon>Spiralia</taxon>
        <taxon>Gnathifera</taxon>
        <taxon>Rotifera</taxon>
        <taxon>Eurotatoria</taxon>
        <taxon>Bdelloidea</taxon>
        <taxon>Philodinida</taxon>
        <taxon>Philodinidae</taxon>
        <taxon>Didymodactylos</taxon>
    </lineage>
</organism>
<accession>A0A8S2VZ94</accession>
<name>A0A8S2VZ94_9BILA</name>
<evidence type="ECO:0000313" key="3">
    <source>
        <dbReference type="Proteomes" id="UP000682733"/>
    </source>
</evidence>
<proteinExistence type="predicted"/>
<gene>
    <name evidence="2" type="ORF">TMI583_LOCUS44680</name>
</gene>
<dbReference type="Proteomes" id="UP000682733">
    <property type="component" value="Unassembled WGS sequence"/>
</dbReference>
<dbReference type="InterPro" id="IPR009057">
    <property type="entry name" value="Homeodomain-like_sf"/>
</dbReference>
<dbReference type="InterPro" id="IPR002492">
    <property type="entry name" value="Transposase_Tc1-like"/>
</dbReference>
<evidence type="ECO:0000313" key="2">
    <source>
        <dbReference type="EMBL" id="CAF4425951.1"/>
    </source>
</evidence>